<dbReference type="Pfam" id="PF00134">
    <property type="entry name" value="Cyclin_N"/>
    <property type="match status" value="1"/>
</dbReference>
<dbReference type="Proteomes" id="UP000242146">
    <property type="component" value="Unassembled WGS sequence"/>
</dbReference>
<dbReference type="AlphaFoldDB" id="A0A1X2GGI8"/>
<dbReference type="GO" id="GO:0000307">
    <property type="term" value="C:cyclin-dependent protein kinase holoenzyme complex"/>
    <property type="evidence" value="ECO:0007669"/>
    <property type="project" value="TreeGrafter"/>
</dbReference>
<comment type="caution">
    <text evidence="2">The sequence shown here is derived from an EMBL/GenBank/DDBJ whole genome shotgun (WGS) entry which is preliminary data.</text>
</comment>
<dbReference type="InterPro" id="IPR036915">
    <property type="entry name" value="Cyclin-like_sf"/>
</dbReference>
<dbReference type="OrthoDB" id="10250320at2759"/>
<dbReference type="CDD" id="cd20557">
    <property type="entry name" value="CYCLIN_ScPCL1-like"/>
    <property type="match status" value="1"/>
</dbReference>
<dbReference type="Gene3D" id="1.10.472.10">
    <property type="entry name" value="Cyclin-like"/>
    <property type="match status" value="1"/>
</dbReference>
<dbReference type="PANTHER" id="PTHR15615">
    <property type="match status" value="1"/>
</dbReference>
<dbReference type="GO" id="GO:0019901">
    <property type="term" value="F:protein kinase binding"/>
    <property type="evidence" value="ECO:0007669"/>
    <property type="project" value="InterPro"/>
</dbReference>
<feature type="domain" description="Cyclin N-terminal" evidence="1">
    <location>
        <begin position="45"/>
        <end position="142"/>
    </location>
</feature>
<dbReference type="PANTHER" id="PTHR15615:SF10">
    <property type="entry name" value="PHO85 CYCLIN-2-RELATED"/>
    <property type="match status" value="1"/>
</dbReference>
<dbReference type="STRING" id="101127.A0A1X2GGI8"/>
<reference evidence="2 3" key="1">
    <citation type="submission" date="2016-07" db="EMBL/GenBank/DDBJ databases">
        <title>Pervasive Adenine N6-methylation of Active Genes in Fungi.</title>
        <authorList>
            <consortium name="DOE Joint Genome Institute"/>
            <person name="Mondo S.J."/>
            <person name="Dannebaum R.O."/>
            <person name="Kuo R.C."/>
            <person name="Labutti K."/>
            <person name="Haridas S."/>
            <person name="Kuo A."/>
            <person name="Salamov A."/>
            <person name="Ahrendt S.R."/>
            <person name="Lipzen A."/>
            <person name="Sullivan W."/>
            <person name="Andreopoulos W.B."/>
            <person name="Clum A."/>
            <person name="Lindquist E."/>
            <person name="Daum C."/>
            <person name="Ramamoorthy G.K."/>
            <person name="Gryganskyi A."/>
            <person name="Culley D."/>
            <person name="Magnuson J.K."/>
            <person name="James T.Y."/>
            <person name="O'Malley M.A."/>
            <person name="Stajich J.E."/>
            <person name="Spatafora J.W."/>
            <person name="Visel A."/>
            <person name="Grigoriev I.V."/>
        </authorList>
    </citation>
    <scope>NUCLEOTIDE SEQUENCE [LARGE SCALE GENOMIC DNA]</scope>
    <source>
        <strain evidence="2 3">NRRL 3301</strain>
    </source>
</reference>
<dbReference type="InterPro" id="IPR006671">
    <property type="entry name" value="Cyclin_N"/>
</dbReference>
<evidence type="ECO:0000313" key="2">
    <source>
        <dbReference type="EMBL" id="ORX53152.1"/>
    </source>
</evidence>
<dbReference type="InterPro" id="IPR013922">
    <property type="entry name" value="Cyclin_PHO80-like"/>
</dbReference>
<proteinExistence type="predicted"/>
<keyword evidence="3" id="KW-1185">Reference proteome</keyword>
<protein>
    <recommendedName>
        <fullName evidence="1">Cyclin N-terminal domain-containing protein</fullName>
    </recommendedName>
</protein>
<evidence type="ECO:0000259" key="1">
    <source>
        <dbReference type="Pfam" id="PF00134"/>
    </source>
</evidence>
<dbReference type="SUPFAM" id="SSF47954">
    <property type="entry name" value="Cyclin-like"/>
    <property type="match status" value="1"/>
</dbReference>
<name>A0A1X2GGI8_9FUNG</name>
<dbReference type="GO" id="GO:0005634">
    <property type="term" value="C:nucleus"/>
    <property type="evidence" value="ECO:0007669"/>
    <property type="project" value="TreeGrafter"/>
</dbReference>
<dbReference type="EMBL" id="MCGT01000016">
    <property type="protein sequence ID" value="ORX53152.1"/>
    <property type="molecule type" value="Genomic_DNA"/>
</dbReference>
<dbReference type="GO" id="GO:0016538">
    <property type="term" value="F:cyclin-dependent protein serine/threonine kinase regulator activity"/>
    <property type="evidence" value="ECO:0007669"/>
    <property type="project" value="TreeGrafter"/>
</dbReference>
<gene>
    <name evidence="2" type="ORF">DM01DRAFT_1390991</name>
</gene>
<sequence>MMSADQRQQRLLELIHRPVSSRLVQYVTQQARLVIPCQMTGTPSMPMLPSLGSFIQSLIKRSCVKPGTLLATLVFLERLQRRLAHLARGMPCTCHRVFLATLIVASKSLHDTSPKNKHWARYAVHFTVSEINLMEQQLLTLMVSKLRSSQRPFF</sequence>
<organism evidence="2 3">
    <name type="scientific">Hesseltinella vesiculosa</name>
    <dbReference type="NCBI Taxonomy" id="101127"/>
    <lineage>
        <taxon>Eukaryota</taxon>
        <taxon>Fungi</taxon>
        <taxon>Fungi incertae sedis</taxon>
        <taxon>Mucoromycota</taxon>
        <taxon>Mucoromycotina</taxon>
        <taxon>Mucoromycetes</taxon>
        <taxon>Mucorales</taxon>
        <taxon>Cunninghamellaceae</taxon>
        <taxon>Hesseltinella</taxon>
    </lineage>
</organism>
<accession>A0A1X2GGI8</accession>
<evidence type="ECO:0000313" key="3">
    <source>
        <dbReference type="Proteomes" id="UP000242146"/>
    </source>
</evidence>